<organism evidence="2 3">
    <name type="scientific">Aspergillus keveii</name>
    <dbReference type="NCBI Taxonomy" id="714993"/>
    <lineage>
        <taxon>Eukaryota</taxon>
        <taxon>Fungi</taxon>
        <taxon>Dikarya</taxon>
        <taxon>Ascomycota</taxon>
        <taxon>Pezizomycotina</taxon>
        <taxon>Eurotiomycetes</taxon>
        <taxon>Eurotiomycetidae</taxon>
        <taxon>Eurotiales</taxon>
        <taxon>Aspergillaceae</taxon>
        <taxon>Aspergillus</taxon>
        <taxon>Aspergillus subgen. Nidulantes</taxon>
    </lineage>
</organism>
<comment type="caution">
    <text evidence="2">The sequence shown here is derived from an EMBL/GenBank/DDBJ whole genome shotgun (WGS) entry which is preliminary data.</text>
</comment>
<feature type="compositionally biased region" description="Low complexity" evidence="1">
    <location>
        <begin position="97"/>
        <end position="108"/>
    </location>
</feature>
<evidence type="ECO:0008006" key="4">
    <source>
        <dbReference type="Google" id="ProtNLM"/>
    </source>
</evidence>
<proteinExistence type="predicted"/>
<evidence type="ECO:0000313" key="3">
    <source>
        <dbReference type="Proteomes" id="UP001610563"/>
    </source>
</evidence>
<gene>
    <name evidence="2" type="ORF">BJX66DRAFT_96055</name>
</gene>
<dbReference type="Gene3D" id="3.30.710.10">
    <property type="entry name" value="Potassium Channel Kv1.1, Chain A"/>
    <property type="match status" value="1"/>
</dbReference>
<feature type="compositionally biased region" description="Low complexity" evidence="1">
    <location>
        <begin position="139"/>
        <end position="150"/>
    </location>
</feature>
<feature type="compositionally biased region" description="Acidic residues" evidence="1">
    <location>
        <begin position="125"/>
        <end position="138"/>
    </location>
</feature>
<feature type="region of interest" description="Disordered" evidence="1">
    <location>
        <begin position="76"/>
        <end position="168"/>
    </location>
</feature>
<dbReference type="SUPFAM" id="SSF54695">
    <property type="entry name" value="POZ domain"/>
    <property type="match status" value="1"/>
</dbReference>
<sequence>MDRVTHVIDPDGEVIIVLQNPNAPFAELSEALTSDKFTYLLPGPSDEIQNFGWCAVHNLSEPAQPPFEEPALEWPVTEEPAAEPAEPTAEPVEETVAEPAEPTKPTAESAEEPVAEPVAEPTAEPVEETVAESAEEPVAEPAEPAKPAAESAEEPVEEEPAELGLTKQPEENCFRIQVSAKHLILASSVFKKILTGGWKESITYLQKGSVEITADGWDLNALLIMLRIIHCQSYQIPGKLTLEMLAKVAVLADYYDCREAIGFLANTWINNLDESIPMTYGSDLMLWVWVSWFFQLPAQFKQATSTVMSLSSNWIDSMGLPIPNKVIGSMNSHRQGAIASVVNRLDKARDGLLSGTRGCSFECRSIMYGALTLQMQSNALLAPIPIAPYPNLNYRKLVQEVLSFTPPQWYGLKARQAHKCPHSCFESLIDTLNDTIEGLGLDNLVRE</sequence>
<protein>
    <recommendedName>
        <fullName evidence="4">BTB domain-containing protein</fullName>
    </recommendedName>
</protein>
<dbReference type="InterPro" id="IPR011333">
    <property type="entry name" value="SKP1/BTB/POZ_sf"/>
</dbReference>
<reference evidence="2 3" key="1">
    <citation type="submission" date="2024-07" db="EMBL/GenBank/DDBJ databases">
        <title>Section-level genome sequencing and comparative genomics of Aspergillus sections Usti and Cavernicolus.</title>
        <authorList>
            <consortium name="Lawrence Berkeley National Laboratory"/>
            <person name="Nybo J.L."/>
            <person name="Vesth T.C."/>
            <person name="Theobald S."/>
            <person name="Frisvad J.C."/>
            <person name="Larsen T.O."/>
            <person name="Kjaerboelling I."/>
            <person name="Rothschild-Mancinelli K."/>
            <person name="Lyhne E.K."/>
            <person name="Kogle M.E."/>
            <person name="Barry K."/>
            <person name="Clum A."/>
            <person name="Na H."/>
            <person name="Ledsgaard L."/>
            <person name="Lin J."/>
            <person name="Lipzen A."/>
            <person name="Kuo A."/>
            <person name="Riley R."/>
            <person name="Mondo S."/>
            <person name="Labutti K."/>
            <person name="Haridas S."/>
            <person name="Pangalinan J."/>
            <person name="Salamov A.A."/>
            <person name="Simmons B.A."/>
            <person name="Magnuson J.K."/>
            <person name="Chen J."/>
            <person name="Drula E."/>
            <person name="Henrissat B."/>
            <person name="Wiebenga A."/>
            <person name="Lubbers R.J."/>
            <person name="Gomes A.C."/>
            <person name="Makela M.R."/>
            <person name="Stajich J."/>
            <person name="Grigoriev I.V."/>
            <person name="Mortensen U.H."/>
            <person name="De Vries R.P."/>
            <person name="Baker S.E."/>
            <person name="Andersen M.R."/>
        </authorList>
    </citation>
    <scope>NUCLEOTIDE SEQUENCE [LARGE SCALE GENOMIC DNA]</scope>
    <source>
        <strain evidence="2 3">CBS 209.92</strain>
    </source>
</reference>
<dbReference type="CDD" id="cd18186">
    <property type="entry name" value="BTB_POZ_ZBTB_KLHL-like"/>
    <property type="match status" value="1"/>
</dbReference>
<evidence type="ECO:0000313" key="2">
    <source>
        <dbReference type="EMBL" id="KAL2784153.1"/>
    </source>
</evidence>
<keyword evidence="3" id="KW-1185">Reference proteome</keyword>
<accession>A0ABR4FM89</accession>
<feature type="compositionally biased region" description="Low complexity" evidence="1">
    <location>
        <begin position="115"/>
        <end position="124"/>
    </location>
</feature>
<name>A0ABR4FM89_9EURO</name>
<feature type="compositionally biased region" description="Acidic residues" evidence="1">
    <location>
        <begin position="151"/>
        <end position="161"/>
    </location>
</feature>
<feature type="compositionally biased region" description="Low complexity" evidence="1">
    <location>
        <begin position="76"/>
        <end position="90"/>
    </location>
</feature>
<dbReference type="EMBL" id="JBFTWV010000192">
    <property type="protein sequence ID" value="KAL2784153.1"/>
    <property type="molecule type" value="Genomic_DNA"/>
</dbReference>
<dbReference type="Proteomes" id="UP001610563">
    <property type="component" value="Unassembled WGS sequence"/>
</dbReference>
<evidence type="ECO:0000256" key="1">
    <source>
        <dbReference type="SAM" id="MobiDB-lite"/>
    </source>
</evidence>